<feature type="compositionally biased region" description="Polar residues" evidence="1">
    <location>
        <begin position="33"/>
        <end position="45"/>
    </location>
</feature>
<organism evidence="2">
    <name type="scientific">Rhizophora mucronata</name>
    <name type="common">Asiatic mangrove</name>
    <dbReference type="NCBI Taxonomy" id="61149"/>
    <lineage>
        <taxon>Eukaryota</taxon>
        <taxon>Viridiplantae</taxon>
        <taxon>Streptophyta</taxon>
        <taxon>Embryophyta</taxon>
        <taxon>Tracheophyta</taxon>
        <taxon>Spermatophyta</taxon>
        <taxon>Magnoliopsida</taxon>
        <taxon>eudicotyledons</taxon>
        <taxon>Gunneridae</taxon>
        <taxon>Pentapetalae</taxon>
        <taxon>rosids</taxon>
        <taxon>fabids</taxon>
        <taxon>Malpighiales</taxon>
        <taxon>Rhizophoraceae</taxon>
        <taxon>Rhizophora</taxon>
    </lineage>
</organism>
<proteinExistence type="predicted"/>
<sequence>MQSRSTKTASSSGNNSTISSFQLRRAVALSARLSSVERTSVTKPASSSSSSISSFFSFPVCSSRSLLSVIAFFF</sequence>
<evidence type="ECO:0000256" key="1">
    <source>
        <dbReference type="SAM" id="MobiDB-lite"/>
    </source>
</evidence>
<evidence type="ECO:0000313" key="2">
    <source>
        <dbReference type="EMBL" id="MBX48773.1"/>
    </source>
</evidence>
<reference evidence="2" key="1">
    <citation type="submission" date="2018-02" db="EMBL/GenBank/DDBJ databases">
        <title>Rhizophora mucronata_Transcriptome.</title>
        <authorList>
            <person name="Meera S.P."/>
            <person name="Sreeshan A."/>
            <person name="Augustine A."/>
        </authorList>
    </citation>
    <scope>NUCLEOTIDE SEQUENCE</scope>
    <source>
        <tissue evidence="2">Leaf</tissue>
    </source>
</reference>
<protein>
    <submittedName>
        <fullName evidence="2">Uncharacterized protein</fullName>
    </submittedName>
</protein>
<accession>A0A2P2P2A1</accession>
<feature type="region of interest" description="Disordered" evidence="1">
    <location>
        <begin position="33"/>
        <end position="54"/>
    </location>
</feature>
<dbReference type="EMBL" id="GGEC01068289">
    <property type="protein sequence ID" value="MBX48773.1"/>
    <property type="molecule type" value="Transcribed_RNA"/>
</dbReference>
<dbReference type="AlphaFoldDB" id="A0A2P2P2A1"/>
<name>A0A2P2P2A1_RHIMU</name>